<keyword evidence="11" id="KW-1185">Reference proteome</keyword>
<feature type="domain" description="Lycopene cyclase" evidence="9">
    <location>
        <begin position="2"/>
        <end position="91"/>
    </location>
</feature>
<evidence type="ECO:0000256" key="7">
    <source>
        <dbReference type="ARBA" id="ARBA00023235"/>
    </source>
</evidence>
<dbReference type="EMBL" id="WWEQ01000015">
    <property type="protein sequence ID" value="MYM19384.1"/>
    <property type="molecule type" value="Genomic_DNA"/>
</dbReference>
<evidence type="ECO:0000256" key="2">
    <source>
        <dbReference type="ARBA" id="ARBA00004829"/>
    </source>
</evidence>
<evidence type="ECO:0000256" key="3">
    <source>
        <dbReference type="ARBA" id="ARBA00022692"/>
    </source>
</evidence>
<proteinExistence type="predicted"/>
<dbReference type="RefSeq" id="WP_160952816.1">
    <property type="nucleotide sequence ID" value="NZ_WWEQ01000015.1"/>
</dbReference>
<dbReference type="AlphaFoldDB" id="A0A6N9H730"/>
<feature type="transmembrane region" description="Helical" evidence="8">
    <location>
        <begin position="76"/>
        <end position="93"/>
    </location>
</feature>
<evidence type="ECO:0000259" key="9">
    <source>
        <dbReference type="Pfam" id="PF18916"/>
    </source>
</evidence>
<feature type="transmembrane region" description="Helical" evidence="8">
    <location>
        <begin position="6"/>
        <end position="24"/>
    </location>
</feature>
<dbReference type="GO" id="GO:0016117">
    <property type="term" value="P:carotenoid biosynthetic process"/>
    <property type="evidence" value="ECO:0007669"/>
    <property type="project" value="UniProtKB-KW"/>
</dbReference>
<sequence>MTYGLINLAFLLPAAALVTAALRAGALRWRAAAAAAALLVALTIVFDNLMIAVGLMVYADAHASGLRIGLMPLEDLAYTVLAAAALPALWELLGRRERRRRC</sequence>
<name>A0A6N9H730_9MICO</name>
<dbReference type="GO" id="GO:0016872">
    <property type="term" value="F:intramolecular lyase activity"/>
    <property type="evidence" value="ECO:0007669"/>
    <property type="project" value="InterPro"/>
</dbReference>
<evidence type="ECO:0000313" key="10">
    <source>
        <dbReference type="EMBL" id="MYM19384.1"/>
    </source>
</evidence>
<dbReference type="NCBIfam" id="TIGR03462">
    <property type="entry name" value="CarR_dom_SF"/>
    <property type="match status" value="1"/>
</dbReference>
<organism evidence="10 11">
    <name type="scientific">Brevibacterium rongguiense</name>
    <dbReference type="NCBI Taxonomy" id="2695267"/>
    <lineage>
        <taxon>Bacteria</taxon>
        <taxon>Bacillati</taxon>
        <taxon>Actinomycetota</taxon>
        <taxon>Actinomycetes</taxon>
        <taxon>Micrococcales</taxon>
        <taxon>Brevibacteriaceae</taxon>
        <taxon>Brevibacterium</taxon>
    </lineage>
</organism>
<evidence type="ECO:0000256" key="6">
    <source>
        <dbReference type="ARBA" id="ARBA00023136"/>
    </source>
</evidence>
<accession>A0A6N9H730</accession>
<dbReference type="GO" id="GO:0045436">
    <property type="term" value="F:lycopene beta cyclase activity"/>
    <property type="evidence" value="ECO:0007669"/>
    <property type="project" value="UniProtKB-ARBA"/>
</dbReference>
<keyword evidence="5 8" id="KW-1133">Transmembrane helix</keyword>
<evidence type="ECO:0000256" key="8">
    <source>
        <dbReference type="SAM" id="Phobius"/>
    </source>
</evidence>
<keyword evidence="6 8" id="KW-0472">Membrane</keyword>
<evidence type="ECO:0000256" key="1">
    <source>
        <dbReference type="ARBA" id="ARBA00004141"/>
    </source>
</evidence>
<keyword evidence="4" id="KW-0125">Carotenoid biosynthesis</keyword>
<comment type="subcellular location">
    <subcellularLocation>
        <location evidence="1">Membrane</location>
        <topology evidence="1">Multi-pass membrane protein</topology>
    </subcellularLocation>
</comment>
<reference evidence="10 11" key="1">
    <citation type="submission" date="2020-01" db="EMBL/GenBank/DDBJ databases">
        <authorList>
            <person name="Deng T."/>
        </authorList>
    </citation>
    <scope>NUCLEOTIDE SEQUENCE [LARGE SCALE GENOMIC DNA]</scope>
    <source>
        <strain evidence="10 11">5221</strain>
    </source>
</reference>
<keyword evidence="3 8" id="KW-0812">Transmembrane</keyword>
<gene>
    <name evidence="10" type="ORF">GSY69_05220</name>
</gene>
<comment type="pathway">
    <text evidence="2">Carotenoid biosynthesis.</text>
</comment>
<feature type="transmembrane region" description="Helical" evidence="8">
    <location>
        <begin position="31"/>
        <end position="56"/>
    </location>
</feature>
<evidence type="ECO:0000256" key="4">
    <source>
        <dbReference type="ARBA" id="ARBA00022746"/>
    </source>
</evidence>
<dbReference type="GO" id="GO:0016020">
    <property type="term" value="C:membrane"/>
    <property type="evidence" value="ECO:0007669"/>
    <property type="project" value="UniProtKB-SubCell"/>
</dbReference>
<comment type="caution">
    <text evidence="10">The sequence shown here is derived from an EMBL/GenBank/DDBJ whole genome shotgun (WGS) entry which is preliminary data.</text>
</comment>
<keyword evidence="7" id="KW-0413">Isomerase</keyword>
<protein>
    <submittedName>
        <fullName evidence="10">Lycopene cyclase domain-containing protein</fullName>
    </submittedName>
</protein>
<dbReference type="Pfam" id="PF18916">
    <property type="entry name" value="Lycopene_cyc"/>
    <property type="match status" value="1"/>
</dbReference>
<evidence type="ECO:0000313" key="11">
    <source>
        <dbReference type="Proteomes" id="UP000469215"/>
    </source>
</evidence>
<evidence type="ECO:0000256" key="5">
    <source>
        <dbReference type="ARBA" id="ARBA00022989"/>
    </source>
</evidence>
<dbReference type="Proteomes" id="UP000469215">
    <property type="component" value="Unassembled WGS sequence"/>
</dbReference>
<dbReference type="InterPro" id="IPR017825">
    <property type="entry name" value="Lycopene_cyclase_dom"/>
</dbReference>